<dbReference type="PIRSF" id="PIRSF006076">
    <property type="entry name" value="OM_assembly_OMP85"/>
    <property type="match status" value="1"/>
</dbReference>
<evidence type="ECO:0000259" key="10">
    <source>
        <dbReference type="PROSITE" id="PS51779"/>
    </source>
</evidence>
<evidence type="ECO:0000256" key="1">
    <source>
        <dbReference type="ARBA" id="ARBA00004370"/>
    </source>
</evidence>
<evidence type="ECO:0000256" key="6">
    <source>
        <dbReference type="ARBA" id="ARBA00023136"/>
    </source>
</evidence>
<dbReference type="InterPro" id="IPR010827">
    <property type="entry name" value="BamA/TamA_POTRA"/>
</dbReference>
<reference evidence="11 12" key="1">
    <citation type="submission" date="2019-10" db="EMBL/GenBank/DDBJ databases">
        <title>Cardiobacteriales fam. a chemoheterotrophic member of the order Cardiobacteriales, and proposal of Cardiobacteriales fam. nov.</title>
        <authorList>
            <person name="Wang C."/>
        </authorList>
    </citation>
    <scope>NUCLEOTIDE SEQUENCE [LARGE SCALE GENOMIC DNA]</scope>
    <source>
        <strain evidence="11 12">ML27</strain>
    </source>
</reference>
<sequence length="758" mass="85683" precursor="true">MKKTLLYVWLLLGSLGTAVAETFTVEDVRVDGLQRITAGSFFNYLPVRQGDRLDEADFPQIIRQLYQTDFFDYINLYKEGNTLIVEVEERPVIGEIEIVGNKEIKTDDLLNGLSGLGISPGNTFDVAKLKQAERELLNVYHARSKFDVIIAMQENPLPDNRVQLNVDIQEGISARIQQINIVGNKAFSEKEILKKIDLSTTKWHSLFTKNDRYSGDKLRGDIAEIEAFYLDRGFLDFKINSTQVSLTDDKKGVYITVSLVEGLPYRVKSVDFVGTDAIDKAQLNDMIAFEVGDYYARKAVRETQQNIKNALGDKSYAFSAVQIIPDIDRENNEVSLTYAIDKGRKTTVRRIQFAGNYKTNDEVLRREMRQFESAPYNHTKIARSLERIQRLQNITSVTRKEVPVAGQPDQVNIVYEVTESLPRTITAGVGYGSSSGFLFNLGYETANFFGTGNTFAFDFNNSTETRQYSFTFTDPYYTENGVSRTFNLYYREQDEDEAEIGDWTSDNWGAFLRYGIPINEYESFRIGGGYRGIEIKTGDEVAPEIPDYLAENGERYDEFVFDFAWTNDTRDKTVFSTSGAVTRLNAEIVVPGSDETYYKLGARNRTYFGISDNLLLSVRGDLSYGDGYGSTEELPFFRNYYAGGLTTIRGFESNSLGPKWSNDDVRGGNLRVTGGAEVIFPWYLGQDAETVRVGSFVDFGNVYSDVDDFDVSDFRYSAGLFLIWRSPVGPLNLSYGVPLNEEDGDKIENFQFTIGVPL</sequence>
<feature type="chain" id="PRO_5027194611" description="Outer membrane protein assembly factor BamA" evidence="8">
    <location>
        <begin position="21"/>
        <end position="758"/>
    </location>
</feature>
<organism evidence="11 12">
    <name type="scientific">Ostreibacterium oceani</name>
    <dbReference type="NCBI Taxonomy" id="2654998"/>
    <lineage>
        <taxon>Bacteria</taxon>
        <taxon>Pseudomonadati</taxon>
        <taxon>Pseudomonadota</taxon>
        <taxon>Gammaproteobacteria</taxon>
        <taxon>Cardiobacteriales</taxon>
        <taxon>Ostreibacteriaceae</taxon>
        <taxon>Ostreibacterium</taxon>
    </lineage>
</organism>
<dbReference type="InterPro" id="IPR034746">
    <property type="entry name" value="POTRA"/>
</dbReference>
<evidence type="ECO:0000256" key="8">
    <source>
        <dbReference type="HAMAP-Rule" id="MF_01430"/>
    </source>
</evidence>
<comment type="caution">
    <text evidence="11">The sequence shown here is derived from an EMBL/GenBank/DDBJ whole genome shotgun (WGS) entry which is preliminary data.</text>
</comment>
<evidence type="ECO:0000256" key="9">
    <source>
        <dbReference type="NCBIfam" id="TIGR03303"/>
    </source>
</evidence>
<comment type="function">
    <text evidence="8">Part of the outer membrane protein assembly complex, which is involved in assembly and insertion of beta-barrel proteins into the outer membrane.</text>
</comment>
<name>A0A6N7EUB7_9GAMM</name>
<gene>
    <name evidence="8 11" type="primary">bamA</name>
    <name evidence="11" type="ORF">GCU85_00515</name>
</gene>
<evidence type="ECO:0000256" key="3">
    <source>
        <dbReference type="ARBA" id="ARBA00022692"/>
    </source>
</evidence>
<accession>A0A6N7EUB7</accession>
<dbReference type="Gene3D" id="3.10.20.310">
    <property type="entry name" value="membrane protein fhac"/>
    <property type="match status" value="5"/>
</dbReference>
<dbReference type="EMBL" id="WHNW01000001">
    <property type="protein sequence ID" value="MPV85215.1"/>
    <property type="molecule type" value="Genomic_DNA"/>
</dbReference>
<keyword evidence="3 8" id="KW-0812">Transmembrane</keyword>
<dbReference type="Pfam" id="PF01103">
    <property type="entry name" value="Omp85"/>
    <property type="match status" value="1"/>
</dbReference>
<evidence type="ECO:0000256" key="4">
    <source>
        <dbReference type="ARBA" id="ARBA00022729"/>
    </source>
</evidence>
<dbReference type="InterPro" id="IPR039910">
    <property type="entry name" value="D15-like"/>
</dbReference>
<evidence type="ECO:0000256" key="7">
    <source>
        <dbReference type="ARBA" id="ARBA00023237"/>
    </source>
</evidence>
<feature type="domain" description="POTRA" evidence="10">
    <location>
        <begin position="265"/>
        <end position="343"/>
    </location>
</feature>
<dbReference type="Pfam" id="PF07244">
    <property type="entry name" value="POTRA"/>
    <property type="match status" value="4"/>
</dbReference>
<feature type="domain" description="POTRA" evidence="10">
    <location>
        <begin position="23"/>
        <end position="90"/>
    </location>
</feature>
<dbReference type="InterPro" id="IPR000184">
    <property type="entry name" value="Bac_surfAg_D15"/>
</dbReference>
<dbReference type="Proteomes" id="UP000471298">
    <property type="component" value="Unassembled WGS sequence"/>
</dbReference>
<dbReference type="Gene3D" id="2.40.160.50">
    <property type="entry name" value="membrane protein fhac: a member of the omp85/tpsb transporter family"/>
    <property type="match status" value="1"/>
</dbReference>
<dbReference type="PANTHER" id="PTHR12815:SF23">
    <property type="entry name" value="OUTER MEMBRANE PROTEIN ASSEMBLY FACTOR BAMA"/>
    <property type="match status" value="1"/>
</dbReference>
<evidence type="ECO:0000313" key="12">
    <source>
        <dbReference type="Proteomes" id="UP000471298"/>
    </source>
</evidence>
<dbReference type="InterPro" id="IPR023707">
    <property type="entry name" value="OM_assembly_BamA"/>
</dbReference>
<dbReference type="NCBIfam" id="TIGR03303">
    <property type="entry name" value="OM_YaeT"/>
    <property type="match status" value="1"/>
</dbReference>
<comment type="subunit">
    <text evidence="8">Part of the Bam complex.</text>
</comment>
<evidence type="ECO:0000256" key="5">
    <source>
        <dbReference type="ARBA" id="ARBA00022737"/>
    </source>
</evidence>
<feature type="domain" description="POTRA" evidence="10">
    <location>
        <begin position="91"/>
        <end position="171"/>
    </location>
</feature>
<proteinExistence type="inferred from homology"/>
<dbReference type="InParanoid" id="A0A6N7EUB7"/>
<dbReference type="GO" id="GO:1990063">
    <property type="term" value="C:Bam protein complex"/>
    <property type="evidence" value="ECO:0007669"/>
    <property type="project" value="TreeGrafter"/>
</dbReference>
<comment type="similarity">
    <text evidence="8">Belongs to the BamA family.</text>
</comment>
<feature type="signal peptide" evidence="8">
    <location>
        <begin position="1"/>
        <end position="20"/>
    </location>
</feature>
<keyword evidence="4 8" id="KW-0732">Signal</keyword>
<keyword evidence="7 8" id="KW-0998">Cell outer membrane</keyword>
<dbReference type="GO" id="GO:0051205">
    <property type="term" value="P:protein insertion into membrane"/>
    <property type="evidence" value="ECO:0007669"/>
    <property type="project" value="UniProtKB-UniRule"/>
</dbReference>
<dbReference type="PANTHER" id="PTHR12815">
    <property type="entry name" value="SORTING AND ASSEMBLY MACHINERY SAMM50 PROTEIN FAMILY MEMBER"/>
    <property type="match status" value="1"/>
</dbReference>
<evidence type="ECO:0000313" key="11">
    <source>
        <dbReference type="EMBL" id="MPV85215.1"/>
    </source>
</evidence>
<dbReference type="RefSeq" id="WP_152808247.1">
    <property type="nucleotide sequence ID" value="NZ_WHNW01000001.1"/>
</dbReference>
<dbReference type="FunCoup" id="A0A6N7EUB7">
    <property type="interactions" value="234"/>
</dbReference>
<dbReference type="PROSITE" id="PS51779">
    <property type="entry name" value="POTRA"/>
    <property type="match status" value="4"/>
</dbReference>
<keyword evidence="5 8" id="KW-0677">Repeat</keyword>
<dbReference type="AlphaFoldDB" id="A0A6N7EUB7"/>
<keyword evidence="12" id="KW-1185">Reference proteome</keyword>
<evidence type="ECO:0000256" key="2">
    <source>
        <dbReference type="ARBA" id="ARBA00022452"/>
    </source>
</evidence>
<comment type="subcellular location">
    <subcellularLocation>
        <location evidence="8">Cell outer membrane</location>
    </subcellularLocation>
    <subcellularLocation>
        <location evidence="1">Membrane</location>
    </subcellularLocation>
</comment>
<feature type="domain" description="POTRA" evidence="10">
    <location>
        <begin position="174"/>
        <end position="262"/>
    </location>
</feature>
<protein>
    <recommendedName>
        <fullName evidence="8 9">Outer membrane protein assembly factor BamA</fullName>
    </recommendedName>
</protein>
<dbReference type="GO" id="GO:0043165">
    <property type="term" value="P:Gram-negative-bacterium-type cell outer membrane assembly"/>
    <property type="evidence" value="ECO:0007669"/>
    <property type="project" value="UniProtKB-UniRule"/>
</dbReference>
<dbReference type="HAMAP" id="MF_01430">
    <property type="entry name" value="OM_assembly_BamA"/>
    <property type="match status" value="1"/>
</dbReference>
<keyword evidence="6 8" id="KW-0472">Membrane</keyword>
<keyword evidence="2 8" id="KW-1134">Transmembrane beta strand</keyword>